<gene>
    <name evidence="2" type="ORF">XM38_032080</name>
</gene>
<keyword evidence="3" id="KW-1185">Reference proteome</keyword>
<keyword evidence="1" id="KW-0472">Membrane</keyword>
<keyword evidence="1" id="KW-1133">Transmembrane helix</keyword>
<dbReference type="Proteomes" id="UP000191901">
    <property type="component" value="Chromosome"/>
</dbReference>
<dbReference type="KEGG" id="hhg:XM38_032080"/>
<sequence>MRFLIQLIGLGLLLLGLYFLGKNIFFTTNVNPYWWRGIAADVSILFLSLGIVTLLLAPLGAAKQLGWVLIALGVLCVFVSSRAILNPTSLWQFFLALVSFTLGYRLFSTGRISL</sequence>
<dbReference type="OrthoDB" id="531820at2"/>
<dbReference type="EMBL" id="CP021983">
    <property type="protein sequence ID" value="ASC72253.1"/>
    <property type="molecule type" value="Genomic_DNA"/>
</dbReference>
<proteinExistence type="predicted"/>
<feature type="transmembrane region" description="Helical" evidence="1">
    <location>
        <begin position="90"/>
        <end position="107"/>
    </location>
</feature>
<evidence type="ECO:0000256" key="1">
    <source>
        <dbReference type="SAM" id="Phobius"/>
    </source>
</evidence>
<name>A0A1Z3HPL5_9CYAN</name>
<reference evidence="2 3" key="1">
    <citation type="journal article" date="2016" name="Biochim. Biophys. Acta">
        <title>Characterization of red-shifted phycobilisomes isolated from the chlorophyll f-containing cyanobacterium Halomicronema hongdechloris.</title>
        <authorList>
            <person name="Li Y."/>
            <person name="Lin Y."/>
            <person name="Garvey C.J."/>
            <person name="Birch D."/>
            <person name="Corkery R.W."/>
            <person name="Loughlin P.C."/>
            <person name="Scheer H."/>
            <person name="Willows R.D."/>
            <person name="Chen M."/>
        </authorList>
    </citation>
    <scope>NUCLEOTIDE SEQUENCE [LARGE SCALE GENOMIC DNA]</scope>
    <source>
        <strain evidence="2 3">C2206</strain>
    </source>
</reference>
<feature type="transmembrane region" description="Helical" evidence="1">
    <location>
        <begin position="65"/>
        <end position="84"/>
    </location>
</feature>
<protein>
    <submittedName>
        <fullName evidence="2">Uncharacterized protein</fullName>
    </submittedName>
</protein>
<dbReference type="STRING" id="1641165.XM38_00205"/>
<evidence type="ECO:0000313" key="2">
    <source>
        <dbReference type="EMBL" id="ASC72253.1"/>
    </source>
</evidence>
<evidence type="ECO:0000313" key="3">
    <source>
        <dbReference type="Proteomes" id="UP000191901"/>
    </source>
</evidence>
<organism evidence="2 3">
    <name type="scientific">Halomicronema hongdechloris C2206</name>
    <dbReference type="NCBI Taxonomy" id="1641165"/>
    <lineage>
        <taxon>Bacteria</taxon>
        <taxon>Bacillati</taxon>
        <taxon>Cyanobacteriota</taxon>
        <taxon>Cyanophyceae</taxon>
        <taxon>Nodosilineales</taxon>
        <taxon>Nodosilineaceae</taxon>
        <taxon>Halomicronema</taxon>
    </lineage>
</organism>
<dbReference type="AlphaFoldDB" id="A0A1Z3HPL5"/>
<feature type="transmembrane region" description="Helical" evidence="1">
    <location>
        <begin position="37"/>
        <end position="58"/>
    </location>
</feature>
<dbReference type="RefSeq" id="WP_080804837.1">
    <property type="nucleotide sequence ID" value="NZ_CP021983.2"/>
</dbReference>
<accession>A0A1Z3HPL5</accession>
<keyword evidence="1" id="KW-0812">Transmembrane</keyword>